<keyword evidence="5 9" id="KW-0997">Cell inner membrane</keyword>
<comment type="subcellular location">
    <subcellularLocation>
        <location evidence="1 9">Cell inner membrane</location>
        <topology evidence="1 9">Single-pass membrane protein</topology>
    </subcellularLocation>
</comment>
<dbReference type="PANTHER" id="PTHR30386:SF17">
    <property type="entry name" value="ALKALINE PROTEASE SECRETION PROTEIN APRE"/>
    <property type="match status" value="1"/>
</dbReference>
<keyword evidence="4 9" id="KW-1003">Cell membrane</keyword>
<dbReference type="EMBL" id="CP073078">
    <property type="protein sequence ID" value="QUD86481.1"/>
    <property type="molecule type" value="Genomic_DNA"/>
</dbReference>
<evidence type="ECO:0000256" key="9">
    <source>
        <dbReference type="RuleBase" id="RU365093"/>
    </source>
</evidence>
<keyword evidence="8 9" id="KW-0472">Membrane</keyword>
<dbReference type="Pfam" id="PF26002">
    <property type="entry name" value="Beta-barrel_AprE"/>
    <property type="match status" value="1"/>
</dbReference>
<dbReference type="InterPro" id="IPR050739">
    <property type="entry name" value="MFP"/>
</dbReference>
<dbReference type="InterPro" id="IPR058781">
    <property type="entry name" value="HH_AprE-like"/>
</dbReference>
<dbReference type="Gene3D" id="2.40.30.170">
    <property type="match status" value="1"/>
</dbReference>
<evidence type="ECO:0000256" key="5">
    <source>
        <dbReference type="ARBA" id="ARBA00022519"/>
    </source>
</evidence>
<name>A0A975FWL0_9CAUL</name>
<dbReference type="PANTHER" id="PTHR30386">
    <property type="entry name" value="MEMBRANE FUSION SUBUNIT OF EMRAB-TOLC MULTIDRUG EFFLUX PUMP"/>
    <property type="match status" value="1"/>
</dbReference>
<evidence type="ECO:0000259" key="11">
    <source>
        <dbReference type="Pfam" id="PF26002"/>
    </source>
</evidence>
<accession>A0A975FWL0</accession>
<dbReference type="SUPFAM" id="SSF111369">
    <property type="entry name" value="HlyD-like secretion proteins"/>
    <property type="match status" value="1"/>
</dbReference>
<evidence type="ECO:0000256" key="6">
    <source>
        <dbReference type="ARBA" id="ARBA00022692"/>
    </source>
</evidence>
<evidence type="ECO:0000313" key="12">
    <source>
        <dbReference type="EMBL" id="QUD86481.1"/>
    </source>
</evidence>
<gene>
    <name evidence="12" type="ORF">KCG34_15435</name>
</gene>
<evidence type="ECO:0000256" key="4">
    <source>
        <dbReference type="ARBA" id="ARBA00022475"/>
    </source>
</evidence>
<evidence type="ECO:0000256" key="8">
    <source>
        <dbReference type="ARBA" id="ARBA00023136"/>
    </source>
</evidence>
<reference evidence="12" key="1">
    <citation type="submission" date="2021-04" db="EMBL/GenBank/DDBJ databases">
        <title>The complete genome sequence of Caulobacter sp. S6.</title>
        <authorList>
            <person name="Tang Y."/>
            <person name="Ouyang W."/>
            <person name="Liu Q."/>
            <person name="Huang B."/>
            <person name="Guo Z."/>
            <person name="Lei P."/>
        </authorList>
    </citation>
    <scope>NUCLEOTIDE SEQUENCE</scope>
    <source>
        <strain evidence="12">S6</strain>
    </source>
</reference>
<sequence>MSGITASSFWTALSAPSPSPDNPRREILLGSVAAAVFFVGLCGWAAFARMDAATNASGVVVVSGHRQSVQSRDGGIVSSLRVKEGDHVQAGQVLVEFAPAEAIAEERALTERVIGLKAQIARLEAEQMGAASITAPAEFASLSADDKVIAEHAMALEAHALASSRGADAARRGTLNQRQAEAEQQIIGYQRQLAANARQQQLNADELKGMKELAARGYAPATRVRALEQSAAGLEGDAGSQAAEIARLNAVRGEARLESLQGDNERARQISDEMHRAQADLQANEPQLQAARDRLKRTEAVAPVSGAVTGLTVNTVGAVVAQGQRLMEVVPDKLPLVIEAQVAPRDANDLKVGQETQVRFTAVHGRNVPILHGQLTRISPDSVVEERTGRAYFVADITVPQSELALIGDKGEALRPGMPADVVVPLRKRTALEYWLEPLTQTLWRSFHEH</sequence>
<keyword evidence="7 9" id="KW-1133">Transmembrane helix</keyword>
<keyword evidence="13" id="KW-1185">Reference proteome</keyword>
<dbReference type="Pfam" id="PF25994">
    <property type="entry name" value="HH_AprE"/>
    <property type="match status" value="1"/>
</dbReference>
<evidence type="ECO:0000256" key="2">
    <source>
        <dbReference type="ARBA" id="ARBA00009477"/>
    </source>
</evidence>
<feature type="domain" description="AprE-like beta-barrel" evidence="11">
    <location>
        <begin position="336"/>
        <end position="425"/>
    </location>
</feature>
<evidence type="ECO:0000259" key="10">
    <source>
        <dbReference type="Pfam" id="PF25994"/>
    </source>
</evidence>
<evidence type="ECO:0000256" key="3">
    <source>
        <dbReference type="ARBA" id="ARBA00022448"/>
    </source>
</evidence>
<dbReference type="InterPro" id="IPR058982">
    <property type="entry name" value="Beta-barrel_AprE"/>
</dbReference>
<dbReference type="PRINTS" id="PR01490">
    <property type="entry name" value="RTXTOXIND"/>
</dbReference>
<dbReference type="Gene3D" id="2.40.50.100">
    <property type="match status" value="1"/>
</dbReference>
<feature type="domain" description="AprE-like long alpha-helical hairpin" evidence="10">
    <location>
        <begin position="104"/>
        <end position="294"/>
    </location>
</feature>
<dbReference type="GO" id="GO:0015031">
    <property type="term" value="P:protein transport"/>
    <property type="evidence" value="ECO:0007669"/>
    <property type="project" value="InterPro"/>
</dbReference>
<organism evidence="12 13">
    <name type="scientific">Phenylobacterium montanum</name>
    <dbReference type="NCBI Taxonomy" id="2823693"/>
    <lineage>
        <taxon>Bacteria</taxon>
        <taxon>Pseudomonadati</taxon>
        <taxon>Pseudomonadota</taxon>
        <taxon>Alphaproteobacteria</taxon>
        <taxon>Caulobacterales</taxon>
        <taxon>Caulobacteraceae</taxon>
        <taxon>Phenylobacterium</taxon>
    </lineage>
</organism>
<keyword evidence="3 9" id="KW-0813">Transport</keyword>
<comment type="similarity">
    <text evidence="2 9">Belongs to the membrane fusion protein (MFP) (TC 8.A.1) family.</text>
</comment>
<protein>
    <recommendedName>
        <fullName evidence="9">Membrane fusion protein (MFP) family protein</fullName>
    </recommendedName>
</protein>
<evidence type="ECO:0000256" key="7">
    <source>
        <dbReference type="ARBA" id="ARBA00022989"/>
    </source>
</evidence>
<dbReference type="GO" id="GO:0005886">
    <property type="term" value="C:plasma membrane"/>
    <property type="evidence" value="ECO:0007669"/>
    <property type="project" value="UniProtKB-SubCell"/>
</dbReference>
<feature type="transmembrane region" description="Helical" evidence="9">
    <location>
        <begin position="27"/>
        <end position="47"/>
    </location>
</feature>
<proteinExistence type="inferred from homology"/>
<dbReference type="InterPro" id="IPR010129">
    <property type="entry name" value="T1SS_HlyD"/>
</dbReference>
<dbReference type="RefSeq" id="WP_211936533.1">
    <property type="nucleotide sequence ID" value="NZ_CP073078.1"/>
</dbReference>
<keyword evidence="6 9" id="KW-0812">Transmembrane</keyword>
<evidence type="ECO:0000313" key="13">
    <source>
        <dbReference type="Proteomes" id="UP000676409"/>
    </source>
</evidence>
<dbReference type="Proteomes" id="UP000676409">
    <property type="component" value="Chromosome"/>
</dbReference>
<evidence type="ECO:0000256" key="1">
    <source>
        <dbReference type="ARBA" id="ARBA00004377"/>
    </source>
</evidence>
<dbReference type="NCBIfam" id="TIGR01843">
    <property type="entry name" value="type_I_hlyD"/>
    <property type="match status" value="1"/>
</dbReference>
<dbReference type="AlphaFoldDB" id="A0A975FWL0"/>
<dbReference type="KEGG" id="caul:KCG34_15435"/>